<feature type="compositionally biased region" description="Basic residues" evidence="2">
    <location>
        <begin position="298"/>
        <end position="308"/>
    </location>
</feature>
<feature type="compositionally biased region" description="Low complexity" evidence="2">
    <location>
        <begin position="60"/>
        <end position="78"/>
    </location>
</feature>
<dbReference type="EMBL" id="KV453841">
    <property type="protein sequence ID" value="ODV91516.1"/>
    <property type="molecule type" value="Genomic_DNA"/>
</dbReference>
<feature type="region of interest" description="Disordered" evidence="2">
    <location>
        <begin position="24"/>
        <end position="130"/>
    </location>
</feature>
<dbReference type="PROSITE" id="PS50888">
    <property type="entry name" value="BHLH"/>
    <property type="match status" value="1"/>
</dbReference>
<protein>
    <recommendedName>
        <fullName evidence="3">BHLH domain-containing protein</fullName>
    </recommendedName>
</protein>
<dbReference type="AlphaFoldDB" id="A0A1E4TIE4"/>
<evidence type="ECO:0000313" key="5">
    <source>
        <dbReference type="Proteomes" id="UP000095023"/>
    </source>
</evidence>
<evidence type="ECO:0000256" key="2">
    <source>
        <dbReference type="SAM" id="MobiDB-lite"/>
    </source>
</evidence>
<feature type="compositionally biased region" description="Polar residues" evidence="2">
    <location>
        <begin position="81"/>
        <end position="106"/>
    </location>
</feature>
<dbReference type="SMART" id="SM00353">
    <property type="entry name" value="HLH"/>
    <property type="match status" value="1"/>
</dbReference>
<dbReference type="Gene3D" id="4.10.280.10">
    <property type="entry name" value="Helix-loop-helix DNA-binding domain"/>
    <property type="match status" value="1"/>
</dbReference>
<evidence type="ECO:0000313" key="4">
    <source>
        <dbReference type="EMBL" id="ODV91516.1"/>
    </source>
</evidence>
<dbReference type="PANTHER" id="PTHR13935">
    <property type="entry name" value="ACHAETE-SCUTE TRANSCRIPTION FACTOR-RELATED"/>
    <property type="match status" value="1"/>
</dbReference>
<evidence type="ECO:0000259" key="3">
    <source>
        <dbReference type="PROSITE" id="PS50888"/>
    </source>
</evidence>
<dbReference type="PANTHER" id="PTHR13935:SF106">
    <property type="entry name" value="ACHAETE-SCUTE COMPLEX PROTEIN T5-RELATED"/>
    <property type="match status" value="1"/>
</dbReference>
<dbReference type="SUPFAM" id="SSF47459">
    <property type="entry name" value="HLH, helix-loop-helix DNA-binding domain"/>
    <property type="match status" value="1"/>
</dbReference>
<dbReference type="GO" id="GO:0000977">
    <property type="term" value="F:RNA polymerase II transcription regulatory region sequence-specific DNA binding"/>
    <property type="evidence" value="ECO:0007669"/>
    <property type="project" value="TreeGrafter"/>
</dbReference>
<organism evidence="4 5">
    <name type="scientific">Tortispora caseinolytica NRRL Y-17796</name>
    <dbReference type="NCBI Taxonomy" id="767744"/>
    <lineage>
        <taxon>Eukaryota</taxon>
        <taxon>Fungi</taxon>
        <taxon>Dikarya</taxon>
        <taxon>Ascomycota</taxon>
        <taxon>Saccharomycotina</taxon>
        <taxon>Trigonopsidomycetes</taxon>
        <taxon>Trigonopsidales</taxon>
        <taxon>Trigonopsidaceae</taxon>
        <taxon>Tortispora</taxon>
    </lineage>
</organism>
<feature type="region of interest" description="Disordered" evidence="2">
    <location>
        <begin position="253"/>
        <end position="308"/>
    </location>
</feature>
<feature type="region of interest" description="Disordered" evidence="2">
    <location>
        <begin position="215"/>
        <end position="234"/>
    </location>
</feature>
<dbReference type="OrthoDB" id="8964853at2759"/>
<proteinExistence type="predicted"/>
<evidence type="ECO:0000256" key="1">
    <source>
        <dbReference type="ARBA" id="ARBA00023125"/>
    </source>
</evidence>
<feature type="region of interest" description="Disordered" evidence="2">
    <location>
        <begin position="351"/>
        <end position="414"/>
    </location>
</feature>
<dbReference type="InterPro" id="IPR036638">
    <property type="entry name" value="HLH_DNA-bd_sf"/>
</dbReference>
<name>A0A1E4TIE4_9ASCO</name>
<reference evidence="5" key="1">
    <citation type="submission" date="2016-02" db="EMBL/GenBank/DDBJ databases">
        <title>Comparative genomics of biotechnologically important yeasts.</title>
        <authorList>
            <consortium name="DOE Joint Genome Institute"/>
            <person name="Riley R."/>
            <person name="Haridas S."/>
            <person name="Wolfe K.H."/>
            <person name="Lopes M.R."/>
            <person name="Hittinger C.T."/>
            <person name="Goker M."/>
            <person name="Salamov A."/>
            <person name="Wisecaver J."/>
            <person name="Long T.M."/>
            <person name="Aerts A.L."/>
            <person name="Barry K."/>
            <person name="Choi C."/>
            <person name="Clum A."/>
            <person name="Coughlan A.Y."/>
            <person name="Deshpande S."/>
            <person name="Douglass A.P."/>
            <person name="Hanson S.J."/>
            <person name="Klenk H.-P."/>
            <person name="Labutti K."/>
            <person name="Lapidus A."/>
            <person name="Lindquist E."/>
            <person name="Lipzen A."/>
            <person name="Meier-Kolthoff J.P."/>
            <person name="Ohm R.A."/>
            <person name="Otillar R.P."/>
            <person name="Pangilinan J."/>
            <person name="Peng Y."/>
            <person name="Rokas A."/>
            <person name="Rosa C.A."/>
            <person name="Scheuner C."/>
            <person name="Sibirny A.A."/>
            <person name="Slot J.C."/>
            <person name="Stielow J.B."/>
            <person name="Sun H."/>
            <person name="Kurtzman C.P."/>
            <person name="Blackwell M."/>
            <person name="Jeffries T.W."/>
            <person name="Grigoriev I.V."/>
        </authorList>
    </citation>
    <scope>NUCLEOTIDE SEQUENCE [LARGE SCALE GENOMIC DNA]</scope>
    <source>
        <strain evidence="5">NRRL Y-17796</strain>
    </source>
</reference>
<dbReference type="InterPro" id="IPR015660">
    <property type="entry name" value="MASH1/Ascl1a-like"/>
</dbReference>
<feature type="compositionally biased region" description="Basic and acidic residues" evidence="2">
    <location>
        <begin position="382"/>
        <end position="391"/>
    </location>
</feature>
<keyword evidence="5" id="KW-1185">Reference proteome</keyword>
<dbReference type="Pfam" id="PF00010">
    <property type="entry name" value="HLH"/>
    <property type="match status" value="1"/>
</dbReference>
<keyword evidence="1" id="KW-0238">DNA-binding</keyword>
<dbReference type="InterPro" id="IPR011598">
    <property type="entry name" value="bHLH_dom"/>
</dbReference>
<feature type="compositionally biased region" description="Low complexity" evidence="2">
    <location>
        <begin position="39"/>
        <end position="51"/>
    </location>
</feature>
<dbReference type="GO" id="GO:0000981">
    <property type="term" value="F:DNA-binding transcription factor activity, RNA polymerase II-specific"/>
    <property type="evidence" value="ECO:0007669"/>
    <property type="project" value="TreeGrafter"/>
</dbReference>
<feature type="compositionally biased region" description="Basic and acidic residues" evidence="2">
    <location>
        <begin position="275"/>
        <end position="287"/>
    </location>
</feature>
<feature type="domain" description="BHLH" evidence="3">
    <location>
        <begin position="295"/>
        <end position="346"/>
    </location>
</feature>
<feature type="compositionally biased region" description="Polar residues" evidence="2">
    <location>
        <begin position="260"/>
        <end position="274"/>
    </location>
</feature>
<accession>A0A1E4TIE4</accession>
<dbReference type="GO" id="GO:0090575">
    <property type="term" value="C:RNA polymerase II transcription regulator complex"/>
    <property type="evidence" value="ECO:0007669"/>
    <property type="project" value="TreeGrafter"/>
</dbReference>
<dbReference type="Proteomes" id="UP000095023">
    <property type="component" value="Unassembled WGS sequence"/>
</dbReference>
<gene>
    <name evidence="4" type="ORF">CANCADRAFT_55375</name>
</gene>
<dbReference type="GO" id="GO:0046983">
    <property type="term" value="F:protein dimerization activity"/>
    <property type="evidence" value="ECO:0007669"/>
    <property type="project" value="InterPro"/>
</dbReference>
<sequence length="414" mass="45362">MSIASIEQSQGVQSSLVLRAPWNSEQLSMSQPPFGGLHQNNQQSRQQNYSQDQKHYLDHPQPNSSSGSAAGPSVFAPPTTVYANNPQQHNFRPSTSMTSYDDQQSRPMGDGAAPNYAGHAIASHGPSTSPYSNSNVAYIGVRYEEPAPGYRGAGLPGTPATAIRPGQHSWPEYSGNQYRPWTEASGITANQDIGYSTRGEVAAEYGYQHHNVPHSVPHSGTEQARVSAYEGPASSTLAGGSYYDSRIYQPTVYGRPGTGATPSISTHPVTSLSVDQHKHQEASETHSRTYSRSPALRQNHKIAERRRRRDMADLYARLRELLPNNQGPKNSKHEILQLAVNYLSDLRDAGYPVSVHPHGKEEKQQMAGETDESRHHQSRNSKQQDSEHEYESTYNSVTDAPIPAPSLSGSLKPP</sequence>